<accession>A0A1J8QIJ3</accession>
<dbReference type="STRING" id="180088.A0A1J8QIJ3"/>
<dbReference type="InterPro" id="IPR000058">
    <property type="entry name" value="Znf_AN1"/>
</dbReference>
<dbReference type="InterPro" id="IPR035896">
    <property type="entry name" value="AN1-like_Znf"/>
</dbReference>
<gene>
    <name evidence="7" type="ORF">AZE42_01513</name>
</gene>
<name>A0A1J8QIJ3_9AGAM</name>
<feature type="domain" description="AN1-type" evidence="6">
    <location>
        <begin position="4"/>
        <end position="51"/>
    </location>
</feature>
<feature type="region of interest" description="Disordered" evidence="5">
    <location>
        <begin position="140"/>
        <end position="159"/>
    </location>
</feature>
<keyword evidence="3" id="KW-0862">Zinc</keyword>
<dbReference type="Proteomes" id="UP000183567">
    <property type="component" value="Unassembled WGS sequence"/>
</dbReference>
<dbReference type="SUPFAM" id="SSF118310">
    <property type="entry name" value="AN1-like Zinc finger"/>
    <property type="match status" value="2"/>
</dbReference>
<keyword evidence="2 4" id="KW-0863">Zinc-finger</keyword>
<evidence type="ECO:0000313" key="7">
    <source>
        <dbReference type="EMBL" id="OJA19739.1"/>
    </source>
</evidence>
<proteinExistence type="predicted"/>
<evidence type="ECO:0000256" key="4">
    <source>
        <dbReference type="PROSITE-ProRule" id="PRU00449"/>
    </source>
</evidence>
<evidence type="ECO:0000313" key="8">
    <source>
        <dbReference type="Proteomes" id="UP000183567"/>
    </source>
</evidence>
<dbReference type="PROSITE" id="PS51039">
    <property type="entry name" value="ZF_AN1"/>
    <property type="match status" value="1"/>
</dbReference>
<dbReference type="Gene3D" id="4.10.1110.10">
    <property type="entry name" value="AN1-like Zinc finger"/>
    <property type="match status" value="2"/>
</dbReference>
<dbReference type="OrthoDB" id="431929at2759"/>
<dbReference type="GO" id="GO:0005737">
    <property type="term" value="C:cytoplasm"/>
    <property type="evidence" value="ECO:0007669"/>
    <property type="project" value="TreeGrafter"/>
</dbReference>
<dbReference type="SMART" id="SM00154">
    <property type="entry name" value="ZnF_AN1"/>
    <property type="match status" value="2"/>
</dbReference>
<sequence>MEPDALGLRCDSTSCNQFDFLPIKCHCNKVFCSNHISPDSHSCLSLDAPSEGQPVPFVKRQRCALGDCQKLSLQSATSSEADVQMNPTSTPTSTAACQKCSLSFCVDHRHPDLHSCTGLHDREPDKKKHAQDVLAQHFSNPSTHTPVAVRRATKPPTDPRKLAQIQKIALMKMRHSATAGDPRDKSSILPIDERLYLKARLEIAGMPAQERVLWFKKGAGPDLRKSWSSLVVSNTTVPHKGVGVKFPNPIAPSE</sequence>
<keyword evidence="8" id="KW-1185">Reference proteome</keyword>
<dbReference type="AlphaFoldDB" id="A0A1J8QIJ3"/>
<dbReference type="GO" id="GO:0008270">
    <property type="term" value="F:zinc ion binding"/>
    <property type="evidence" value="ECO:0007669"/>
    <property type="project" value="UniProtKB-KW"/>
</dbReference>
<evidence type="ECO:0000256" key="2">
    <source>
        <dbReference type="ARBA" id="ARBA00022771"/>
    </source>
</evidence>
<comment type="caution">
    <text evidence="7">The sequence shown here is derived from an EMBL/GenBank/DDBJ whole genome shotgun (WGS) entry which is preliminary data.</text>
</comment>
<evidence type="ECO:0000256" key="3">
    <source>
        <dbReference type="ARBA" id="ARBA00022833"/>
    </source>
</evidence>
<evidence type="ECO:0000259" key="6">
    <source>
        <dbReference type="PROSITE" id="PS51039"/>
    </source>
</evidence>
<organism evidence="7 8">
    <name type="scientific">Rhizopogon vesiculosus</name>
    <dbReference type="NCBI Taxonomy" id="180088"/>
    <lineage>
        <taxon>Eukaryota</taxon>
        <taxon>Fungi</taxon>
        <taxon>Dikarya</taxon>
        <taxon>Basidiomycota</taxon>
        <taxon>Agaricomycotina</taxon>
        <taxon>Agaricomycetes</taxon>
        <taxon>Agaricomycetidae</taxon>
        <taxon>Boletales</taxon>
        <taxon>Suillineae</taxon>
        <taxon>Rhizopogonaceae</taxon>
        <taxon>Rhizopogon</taxon>
    </lineage>
</organism>
<dbReference type="Pfam" id="PF01428">
    <property type="entry name" value="zf-AN1"/>
    <property type="match status" value="2"/>
</dbReference>
<dbReference type="PANTHER" id="PTHR14677">
    <property type="entry name" value="ARSENITE INDUCUBLE RNA ASSOCIATED PROTEIN AIP-1-RELATED"/>
    <property type="match status" value="1"/>
</dbReference>
<keyword evidence="1" id="KW-0479">Metal-binding</keyword>
<dbReference type="EMBL" id="LVVM01000910">
    <property type="protein sequence ID" value="OJA19739.1"/>
    <property type="molecule type" value="Genomic_DNA"/>
</dbReference>
<protein>
    <recommendedName>
        <fullName evidence="6">AN1-type domain-containing protein</fullName>
    </recommendedName>
</protein>
<reference evidence="7 8" key="1">
    <citation type="submission" date="2016-03" db="EMBL/GenBank/DDBJ databases">
        <title>Comparative genomics of the ectomycorrhizal sister species Rhizopogon vinicolor and Rhizopogon vesiculosus (Basidiomycota: Boletales) reveals a divergence of the mating type B locus.</title>
        <authorList>
            <person name="Mujic A.B."/>
            <person name="Kuo A."/>
            <person name="Tritt A."/>
            <person name="Lipzen A."/>
            <person name="Chen C."/>
            <person name="Johnson J."/>
            <person name="Sharma A."/>
            <person name="Barry K."/>
            <person name="Grigoriev I.V."/>
            <person name="Spatafora J.W."/>
        </authorList>
    </citation>
    <scope>NUCLEOTIDE SEQUENCE [LARGE SCALE GENOMIC DNA]</scope>
    <source>
        <strain evidence="7 8">AM-OR11-056</strain>
    </source>
</reference>
<evidence type="ECO:0000256" key="5">
    <source>
        <dbReference type="SAM" id="MobiDB-lite"/>
    </source>
</evidence>
<dbReference type="PANTHER" id="PTHR14677:SF40">
    <property type="entry name" value="CDC48-ASSOCIATED UBIQUITIN-LIKE_ZINC FINGER PROTEIN 1"/>
    <property type="match status" value="1"/>
</dbReference>
<evidence type="ECO:0000256" key="1">
    <source>
        <dbReference type="ARBA" id="ARBA00022723"/>
    </source>
</evidence>